<dbReference type="AlphaFoldDB" id="A0A8I0KW46"/>
<dbReference type="PANTHER" id="PTHR30353">
    <property type="entry name" value="INNER MEMBRANE PROTEIN DEDA-RELATED"/>
    <property type="match status" value="1"/>
</dbReference>
<keyword evidence="3 7" id="KW-1003">Cell membrane</keyword>
<evidence type="ECO:0000313" key="9">
    <source>
        <dbReference type="EMBL" id="MBD3689619.1"/>
    </source>
</evidence>
<organism evidence="9 10">
    <name type="scientific">Nanchangia anserum</name>
    <dbReference type="NCBI Taxonomy" id="2692125"/>
    <lineage>
        <taxon>Bacteria</taxon>
        <taxon>Bacillati</taxon>
        <taxon>Actinomycetota</taxon>
        <taxon>Actinomycetes</taxon>
        <taxon>Actinomycetales</taxon>
        <taxon>Actinomycetaceae</taxon>
        <taxon>Nanchangia</taxon>
    </lineage>
</organism>
<feature type="domain" description="VTT" evidence="8">
    <location>
        <begin position="63"/>
        <end position="187"/>
    </location>
</feature>
<gene>
    <name evidence="9" type="ORF">H8R10_05185</name>
</gene>
<evidence type="ECO:0000256" key="7">
    <source>
        <dbReference type="RuleBase" id="RU367016"/>
    </source>
</evidence>
<sequence length="229" mass="24793">MEEHASVLADLAAPLIVPLASPLDYLRDSELLINTLLENFGGWMVGIVALIVFIESGVLFPVLPGDSLVFTLGILHHRIPVPLMITLVVLVIAAILGNTVGYWLGSRFGRGLFRPGARFLSTANLAKAEEFFARYGGRALLLARFVPFVRTFVPIVAGIARFRYPSFLVWNIAGALVWVGGFLIAGELLGSIPVIAHNIELIAIIIVAFSVLPVAVGAIRARRTGRTER</sequence>
<feature type="transmembrane region" description="Helical" evidence="7">
    <location>
        <begin position="40"/>
        <end position="63"/>
    </location>
</feature>
<evidence type="ECO:0000256" key="5">
    <source>
        <dbReference type="ARBA" id="ARBA00022989"/>
    </source>
</evidence>
<feature type="transmembrane region" description="Helical" evidence="7">
    <location>
        <begin position="83"/>
        <end position="104"/>
    </location>
</feature>
<keyword evidence="10" id="KW-1185">Reference proteome</keyword>
<dbReference type="Pfam" id="PF09335">
    <property type="entry name" value="VTT_dom"/>
    <property type="match status" value="1"/>
</dbReference>
<feature type="transmembrane region" description="Helical" evidence="7">
    <location>
        <begin position="201"/>
        <end position="219"/>
    </location>
</feature>
<evidence type="ECO:0000256" key="3">
    <source>
        <dbReference type="ARBA" id="ARBA00022475"/>
    </source>
</evidence>
<evidence type="ECO:0000259" key="8">
    <source>
        <dbReference type="Pfam" id="PF09335"/>
    </source>
</evidence>
<comment type="subcellular location">
    <subcellularLocation>
        <location evidence="1 7">Cell membrane</location>
        <topology evidence="1 7">Multi-pass membrane protein</topology>
    </subcellularLocation>
</comment>
<evidence type="ECO:0000256" key="4">
    <source>
        <dbReference type="ARBA" id="ARBA00022692"/>
    </source>
</evidence>
<comment type="caution">
    <text evidence="9">The sequence shown here is derived from an EMBL/GenBank/DDBJ whole genome shotgun (WGS) entry which is preliminary data.</text>
</comment>
<name>A0A8I0KW46_9ACTO</name>
<dbReference type="InterPro" id="IPR032818">
    <property type="entry name" value="DedA-like"/>
</dbReference>
<evidence type="ECO:0000256" key="1">
    <source>
        <dbReference type="ARBA" id="ARBA00004651"/>
    </source>
</evidence>
<evidence type="ECO:0000313" key="10">
    <source>
        <dbReference type="Proteomes" id="UP000627538"/>
    </source>
</evidence>
<keyword evidence="6 7" id="KW-0472">Membrane</keyword>
<protein>
    <submittedName>
        <fullName evidence="9">VTT domain-containing protein</fullName>
    </submittedName>
</protein>
<dbReference type="GO" id="GO:0005886">
    <property type="term" value="C:plasma membrane"/>
    <property type="evidence" value="ECO:0007669"/>
    <property type="project" value="UniProtKB-SubCell"/>
</dbReference>
<reference evidence="9 10" key="1">
    <citation type="submission" date="2020-08" db="EMBL/GenBank/DDBJ databases">
        <title>Winkia gen. nov., sp. nov., isolated from faeces of the Anser albifrons in China.</title>
        <authorList>
            <person name="Liu Q."/>
        </authorList>
    </citation>
    <scope>NUCLEOTIDE SEQUENCE [LARGE SCALE GENOMIC DNA]</scope>
    <source>
        <strain evidence="9 10">C62</strain>
    </source>
</reference>
<keyword evidence="4 7" id="KW-0812">Transmembrane</keyword>
<dbReference type="PANTHER" id="PTHR30353:SF0">
    <property type="entry name" value="TRANSMEMBRANE PROTEIN"/>
    <property type="match status" value="1"/>
</dbReference>
<proteinExistence type="inferred from homology"/>
<accession>A0A8I0KW46</accession>
<dbReference type="Proteomes" id="UP000627538">
    <property type="component" value="Unassembled WGS sequence"/>
</dbReference>
<evidence type="ECO:0000256" key="2">
    <source>
        <dbReference type="ARBA" id="ARBA00010792"/>
    </source>
</evidence>
<feature type="transmembrane region" description="Helical" evidence="7">
    <location>
        <begin position="167"/>
        <end position="189"/>
    </location>
</feature>
<dbReference type="InterPro" id="IPR032816">
    <property type="entry name" value="VTT_dom"/>
</dbReference>
<keyword evidence="5 7" id="KW-1133">Transmembrane helix</keyword>
<dbReference type="EMBL" id="JACRUO010000001">
    <property type="protein sequence ID" value="MBD3689619.1"/>
    <property type="molecule type" value="Genomic_DNA"/>
</dbReference>
<evidence type="ECO:0000256" key="6">
    <source>
        <dbReference type="ARBA" id="ARBA00023136"/>
    </source>
</evidence>
<comment type="similarity">
    <text evidence="2 7">Belongs to the DedA family.</text>
</comment>